<reference evidence="7 8" key="1">
    <citation type="journal article" date="2014" name="BMC Genomics">
        <title>Adaptive genomic structural variation in the grape powdery mildew pathogen, Erysiphe necator.</title>
        <authorList>
            <person name="Jones L."/>
            <person name="Riaz S."/>
            <person name="Morales-Cruz A."/>
            <person name="Amrine K.C."/>
            <person name="McGuire B."/>
            <person name="Gubler W.D."/>
            <person name="Walker M.A."/>
            <person name="Cantu D."/>
        </authorList>
    </citation>
    <scope>NUCLEOTIDE SEQUENCE [LARGE SCALE GENOMIC DNA]</scope>
    <source>
        <strain evidence="8">c</strain>
    </source>
</reference>
<feature type="compositionally biased region" description="Low complexity" evidence="6">
    <location>
        <begin position="14"/>
        <end position="25"/>
    </location>
</feature>
<proteinExistence type="inferred from homology"/>
<keyword evidence="1 5" id="KW-0540">Nuclease</keyword>
<accession>A0A0B1P7P7</accession>
<evidence type="ECO:0000256" key="1">
    <source>
        <dbReference type="ARBA" id="ARBA00022722"/>
    </source>
</evidence>
<keyword evidence="2 5" id="KW-0378">Hydrolase</keyword>
<comment type="caution">
    <text evidence="7">The sequence shown here is derived from an EMBL/GenBank/DDBJ whole genome shotgun (WGS) entry which is preliminary data.</text>
</comment>
<dbReference type="Proteomes" id="UP000030854">
    <property type="component" value="Unassembled WGS sequence"/>
</dbReference>
<dbReference type="HOGENOM" id="CLU_050234_1_0_1"/>
<dbReference type="Pfam" id="PF09749">
    <property type="entry name" value="HVSL"/>
    <property type="match status" value="1"/>
</dbReference>
<keyword evidence="8" id="KW-1185">Reference proteome</keyword>
<comment type="subcellular location">
    <subcellularLocation>
        <location evidence="5">Nucleus</location>
    </subcellularLocation>
</comment>
<keyword evidence="3" id="KW-0456">Lyase</keyword>
<dbReference type="GO" id="GO:0005634">
    <property type="term" value="C:nucleus"/>
    <property type="evidence" value="ECO:0007669"/>
    <property type="project" value="UniProtKB-SubCell"/>
</dbReference>
<protein>
    <recommendedName>
        <fullName evidence="5">U6 snRNA phosphodiesterase</fullName>
        <ecNumber evidence="5">3.1.4.-</ecNumber>
    </recommendedName>
</protein>
<organism evidence="7 8">
    <name type="scientific">Uncinula necator</name>
    <name type="common">Grape powdery mildew</name>
    <dbReference type="NCBI Taxonomy" id="52586"/>
    <lineage>
        <taxon>Eukaryota</taxon>
        <taxon>Fungi</taxon>
        <taxon>Dikarya</taxon>
        <taxon>Ascomycota</taxon>
        <taxon>Pezizomycotina</taxon>
        <taxon>Leotiomycetes</taxon>
        <taxon>Erysiphales</taxon>
        <taxon>Erysiphaceae</taxon>
        <taxon>Erysiphe</taxon>
    </lineage>
</organism>
<gene>
    <name evidence="5" type="primary">USB1</name>
    <name evidence="7" type="ORF">EV44_g6091</name>
</gene>
<evidence type="ECO:0000256" key="2">
    <source>
        <dbReference type="ARBA" id="ARBA00022801"/>
    </source>
</evidence>
<dbReference type="PANTHER" id="PTHR13522:SF3">
    <property type="entry name" value="U6 SNRNA PHOSPHODIESTERASE 1"/>
    <property type="match status" value="1"/>
</dbReference>
<dbReference type="GO" id="GO:0016829">
    <property type="term" value="F:lyase activity"/>
    <property type="evidence" value="ECO:0007669"/>
    <property type="project" value="UniProtKB-KW"/>
</dbReference>
<name>A0A0B1P7P7_UNCNE</name>
<dbReference type="Gene3D" id="3.90.1140.10">
    <property type="entry name" value="Cyclic phosphodiesterase"/>
    <property type="match status" value="1"/>
</dbReference>
<dbReference type="HAMAP" id="MF_03040">
    <property type="entry name" value="USB1"/>
    <property type="match status" value="1"/>
</dbReference>
<evidence type="ECO:0000256" key="5">
    <source>
        <dbReference type="HAMAP-Rule" id="MF_03040"/>
    </source>
</evidence>
<feature type="region of interest" description="Disordered" evidence="6">
    <location>
        <begin position="1"/>
        <end position="49"/>
    </location>
</feature>
<dbReference type="EC" id="3.1.4.-" evidence="5"/>
<feature type="active site" description="Proton donor/acceptor" evidence="5">
    <location>
        <position position="265"/>
    </location>
</feature>
<dbReference type="AlphaFoldDB" id="A0A0B1P7P7"/>
<comment type="similarity">
    <text evidence="5">Belongs to the 2H phosphoesterase superfamily. USB1 family.</text>
</comment>
<keyword evidence="4 5" id="KW-0539">Nucleus</keyword>
<evidence type="ECO:0000256" key="3">
    <source>
        <dbReference type="ARBA" id="ARBA00023239"/>
    </source>
</evidence>
<dbReference type="GO" id="GO:1990838">
    <property type="term" value="F:poly(U)-specific exoribonuclease activity, producing 3' uridine cyclic phosphate ends"/>
    <property type="evidence" value="ECO:0007669"/>
    <property type="project" value="UniProtKB-UniRule"/>
</dbReference>
<dbReference type="InterPro" id="IPR027521">
    <property type="entry name" value="Usb1"/>
</dbReference>
<evidence type="ECO:0000256" key="4">
    <source>
        <dbReference type="ARBA" id="ARBA00023242"/>
    </source>
</evidence>
<dbReference type="GO" id="GO:0034477">
    <property type="term" value="P:U6 snRNA 3'-end processing"/>
    <property type="evidence" value="ECO:0007669"/>
    <property type="project" value="UniProtKB-UniRule"/>
</dbReference>
<dbReference type="OMA" id="FHVSIGW"/>
<dbReference type="EMBL" id="JNVN01001489">
    <property type="protein sequence ID" value="KHJ33345.1"/>
    <property type="molecule type" value="Genomic_DNA"/>
</dbReference>
<dbReference type="PANTHER" id="PTHR13522">
    <property type="entry name" value="U6 SNRNA PHOSPHODIESTERASE 1"/>
    <property type="match status" value="1"/>
</dbReference>
<dbReference type="STRING" id="52586.A0A0B1P7P7"/>
<evidence type="ECO:0000313" key="8">
    <source>
        <dbReference type="Proteomes" id="UP000030854"/>
    </source>
</evidence>
<feature type="active site" description="Proton donor/acceptor" evidence="5">
    <location>
        <position position="133"/>
    </location>
</feature>
<comment type="function">
    <text evidence="5">Phosphodiesterase responsible for the U6 snRNA 3' end processing. Acts as an exoribonuclease (RNase) responsible for trimming the poly(U) tract of the last nucleotides in the pre-U6 snRNA molecule, leading to the formation of mature U6 snRNA.</text>
</comment>
<sequence length="318" mass="36281">MALVEYTSSDEDSNMNNRSSISSTSKSERAAPRITNSTDTPDALPPLPAKFHDLYASTKRLSTKDDPSLHGGRVRISPHVVGNWPTHIYLEWHPSTIERELLHQLIMTIQEKDCSFQVHSLLTSELKAPLPLHVSLSRPIQITTKQKDSISTSLRQAIECSSVQPFEISFTKLEWVSNFEKSRWFLILRTSSRHGNDELQSLLQICNNIVQRHGLLPLYEDPKYFRNVTSRLEKLSHIQSSNIATCSDENHKLKSTSNSTFNTFHVSIAWSLNPPSQNIVECMENTNEENFEIISKLKAKFEHIKLKIGNIDFENLMP</sequence>
<evidence type="ECO:0000313" key="7">
    <source>
        <dbReference type="EMBL" id="KHJ33345.1"/>
    </source>
</evidence>
<evidence type="ECO:0000256" key="6">
    <source>
        <dbReference type="SAM" id="MobiDB-lite"/>
    </source>
</evidence>